<evidence type="ECO:0000313" key="2">
    <source>
        <dbReference type="EMBL" id="KAJ7329486.1"/>
    </source>
</evidence>
<dbReference type="EMBL" id="JAPFRF010000006">
    <property type="protein sequence ID" value="KAJ7329486.1"/>
    <property type="molecule type" value="Genomic_DNA"/>
</dbReference>
<evidence type="ECO:0000256" key="1">
    <source>
        <dbReference type="SAM" id="MobiDB-lite"/>
    </source>
</evidence>
<protein>
    <submittedName>
        <fullName evidence="2">Uncharacterized protein</fullName>
    </submittedName>
</protein>
<feature type="region of interest" description="Disordered" evidence="1">
    <location>
        <begin position="46"/>
        <end position="86"/>
    </location>
</feature>
<dbReference type="AlphaFoldDB" id="A0A9Q0XV03"/>
<reference evidence="2" key="1">
    <citation type="journal article" date="2023" name="DNA Res.">
        <title>Chromosome-level genome assembly of Phrynocephalus forsythii using third-generation DNA sequencing and Hi-C analysis.</title>
        <authorList>
            <person name="Qi Y."/>
            <person name="Zhao W."/>
            <person name="Zhao Y."/>
            <person name="Niu C."/>
            <person name="Cao S."/>
            <person name="Zhang Y."/>
        </authorList>
    </citation>
    <scope>NUCLEOTIDE SEQUENCE</scope>
    <source>
        <tissue evidence="2">Muscle</tissue>
    </source>
</reference>
<accession>A0A9Q0XV03</accession>
<comment type="caution">
    <text evidence="2">The sequence shown here is derived from an EMBL/GenBank/DDBJ whole genome shotgun (WGS) entry which is preliminary data.</text>
</comment>
<name>A0A9Q0XV03_9SAUR</name>
<proteinExistence type="predicted"/>
<organism evidence="2 3">
    <name type="scientific">Phrynocephalus forsythii</name>
    <dbReference type="NCBI Taxonomy" id="171643"/>
    <lineage>
        <taxon>Eukaryota</taxon>
        <taxon>Metazoa</taxon>
        <taxon>Chordata</taxon>
        <taxon>Craniata</taxon>
        <taxon>Vertebrata</taxon>
        <taxon>Euteleostomi</taxon>
        <taxon>Lepidosauria</taxon>
        <taxon>Squamata</taxon>
        <taxon>Bifurcata</taxon>
        <taxon>Unidentata</taxon>
        <taxon>Episquamata</taxon>
        <taxon>Toxicofera</taxon>
        <taxon>Iguania</taxon>
        <taxon>Acrodonta</taxon>
        <taxon>Agamidae</taxon>
        <taxon>Agaminae</taxon>
        <taxon>Phrynocephalus</taxon>
    </lineage>
</organism>
<dbReference type="Proteomes" id="UP001142489">
    <property type="component" value="Unassembled WGS sequence"/>
</dbReference>
<sequence length="86" mass="9595">MGTLKHAHSCPITKQDRERWGKHFFRASYAHKSKINKLQSGGELGECIQANNNDDDDNDNNNKQQQTNNKGAGGTLKMYTANSIMA</sequence>
<keyword evidence="3" id="KW-1185">Reference proteome</keyword>
<evidence type="ECO:0000313" key="3">
    <source>
        <dbReference type="Proteomes" id="UP001142489"/>
    </source>
</evidence>
<gene>
    <name evidence="2" type="ORF">JRQ81_015660</name>
</gene>